<keyword evidence="6 12" id="KW-0067">ATP-binding</keyword>
<dbReference type="GO" id="GO:0016787">
    <property type="term" value="F:hydrolase activity"/>
    <property type="evidence" value="ECO:0007669"/>
    <property type="project" value="UniProtKB-KW"/>
</dbReference>
<dbReference type="GO" id="GO:0005524">
    <property type="term" value="F:ATP binding"/>
    <property type="evidence" value="ECO:0007669"/>
    <property type="project" value="UniProtKB-KW"/>
</dbReference>
<evidence type="ECO:0000256" key="4">
    <source>
        <dbReference type="ARBA" id="ARBA00022801"/>
    </source>
</evidence>
<feature type="region of interest" description="Disordered" evidence="13">
    <location>
        <begin position="1"/>
        <end position="136"/>
    </location>
</feature>
<dbReference type="InterPro" id="IPR011545">
    <property type="entry name" value="DEAD/DEAH_box_helicase_dom"/>
</dbReference>
<dbReference type="GO" id="GO:0051880">
    <property type="term" value="F:G-quadruplex DNA binding"/>
    <property type="evidence" value="ECO:0007669"/>
    <property type="project" value="UniProtKB-ARBA"/>
</dbReference>
<dbReference type="PANTHER" id="PTHR47958">
    <property type="entry name" value="ATP-DEPENDENT RNA HELICASE DBP3"/>
    <property type="match status" value="1"/>
</dbReference>
<feature type="domain" description="Helicase C-terminal" evidence="15">
    <location>
        <begin position="416"/>
        <end position="576"/>
    </location>
</feature>
<reference evidence="17 18" key="1">
    <citation type="journal article" date="2011" name="Proc. Natl. Acad. Sci. U.S.A.">
        <title>Evolutionary erosion of yeast sex chromosomes by mating-type switching accidents.</title>
        <authorList>
            <person name="Gordon J.L."/>
            <person name="Armisen D."/>
            <person name="Proux-Wera E."/>
            <person name="Oheigeartaigh S.S."/>
            <person name="Byrne K.P."/>
            <person name="Wolfe K.H."/>
        </authorList>
    </citation>
    <scope>NUCLEOTIDE SEQUENCE [LARGE SCALE GENOMIC DNA]</scope>
    <source>
        <strain evidence="18">ATCC 10597 / BCRC 20456 / CBS 421 / NBRC 0211 / NRRL Y-12639</strain>
    </source>
</reference>
<organism evidence="17 18">
    <name type="scientific">Naumovozyma dairenensis (strain ATCC 10597 / BCRC 20456 / CBS 421 / NBRC 0211 / NRRL Y-12639)</name>
    <name type="common">Saccharomyces dairenensis</name>
    <dbReference type="NCBI Taxonomy" id="1071378"/>
    <lineage>
        <taxon>Eukaryota</taxon>
        <taxon>Fungi</taxon>
        <taxon>Dikarya</taxon>
        <taxon>Ascomycota</taxon>
        <taxon>Saccharomycotina</taxon>
        <taxon>Saccharomycetes</taxon>
        <taxon>Saccharomycetales</taxon>
        <taxon>Saccharomycetaceae</taxon>
        <taxon>Naumovozyma</taxon>
    </lineage>
</organism>
<feature type="compositionally biased region" description="Low complexity" evidence="13">
    <location>
        <begin position="612"/>
        <end position="625"/>
    </location>
</feature>
<dbReference type="EC" id="3.6.4.13" evidence="1"/>
<dbReference type="EMBL" id="HE580271">
    <property type="protein sequence ID" value="CCD25060.1"/>
    <property type="molecule type" value="Genomic_DNA"/>
</dbReference>
<accession>G0WBE0</accession>
<comment type="similarity">
    <text evidence="9">Belongs to the DEAD box helicase family. DDX3/DED1 subfamily.</text>
</comment>
<comment type="catalytic activity">
    <reaction evidence="10">
        <text>ATP + H2O = ADP + phosphate + H(+)</text>
        <dbReference type="Rhea" id="RHEA:13065"/>
        <dbReference type="ChEBI" id="CHEBI:15377"/>
        <dbReference type="ChEBI" id="CHEBI:15378"/>
        <dbReference type="ChEBI" id="CHEBI:30616"/>
        <dbReference type="ChEBI" id="CHEBI:43474"/>
        <dbReference type="ChEBI" id="CHEBI:456216"/>
        <dbReference type="EC" id="3.6.4.13"/>
    </reaction>
</comment>
<feature type="compositionally biased region" description="Basic and acidic residues" evidence="13">
    <location>
        <begin position="104"/>
        <end position="116"/>
    </location>
</feature>
<dbReference type="AlphaFoldDB" id="G0WBE0"/>
<dbReference type="PROSITE" id="PS00039">
    <property type="entry name" value="DEAD_ATP_HELICASE"/>
    <property type="match status" value="1"/>
</dbReference>
<dbReference type="InterPro" id="IPR001650">
    <property type="entry name" value="Helicase_C-like"/>
</dbReference>
<dbReference type="GO" id="GO:0003727">
    <property type="term" value="F:single-stranded RNA binding"/>
    <property type="evidence" value="ECO:0007669"/>
    <property type="project" value="UniProtKB-ARBA"/>
</dbReference>
<keyword evidence="3 12" id="KW-0547">Nucleotide-binding</keyword>
<dbReference type="RefSeq" id="XP_003670303.1">
    <property type="nucleotide sequence ID" value="XM_003670255.1"/>
</dbReference>
<feature type="compositionally biased region" description="Low complexity" evidence="13">
    <location>
        <begin position="638"/>
        <end position="661"/>
    </location>
</feature>
<evidence type="ECO:0000256" key="2">
    <source>
        <dbReference type="ARBA" id="ARBA00022540"/>
    </source>
</evidence>
<dbReference type="STRING" id="1071378.G0WBE0"/>
<dbReference type="OrthoDB" id="196131at2759"/>
<dbReference type="GeneID" id="11498950"/>
<name>G0WBE0_NAUDC</name>
<proteinExistence type="inferred from homology"/>
<dbReference type="GO" id="GO:0003743">
    <property type="term" value="F:translation initiation factor activity"/>
    <property type="evidence" value="ECO:0007669"/>
    <property type="project" value="UniProtKB-KW"/>
</dbReference>
<dbReference type="SMART" id="SM00487">
    <property type="entry name" value="DEXDc"/>
    <property type="match status" value="1"/>
</dbReference>
<dbReference type="KEGG" id="ndi:NDAI_0E02430"/>
<dbReference type="InterPro" id="IPR027417">
    <property type="entry name" value="P-loop_NTPase"/>
</dbReference>
<evidence type="ECO:0000256" key="9">
    <source>
        <dbReference type="ARBA" id="ARBA00024358"/>
    </source>
</evidence>
<dbReference type="eggNOG" id="KOG0335">
    <property type="taxonomic scope" value="Eukaryota"/>
</dbReference>
<feature type="domain" description="DEAD-box RNA helicase Q" evidence="16">
    <location>
        <begin position="185"/>
        <end position="213"/>
    </location>
</feature>
<dbReference type="Pfam" id="PF00270">
    <property type="entry name" value="DEAD"/>
    <property type="match status" value="1"/>
</dbReference>
<dbReference type="InterPro" id="IPR014014">
    <property type="entry name" value="RNA_helicase_DEAD_Q_motif"/>
</dbReference>
<evidence type="ECO:0000259" key="14">
    <source>
        <dbReference type="PROSITE" id="PS51192"/>
    </source>
</evidence>
<feature type="compositionally biased region" description="Gly residues" evidence="13">
    <location>
        <begin position="92"/>
        <end position="103"/>
    </location>
</feature>
<feature type="compositionally biased region" description="Low complexity" evidence="13">
    <location>
        <begin position="74"/>
        <end position="91"/>
    </location>
</feature>
<evidence type="ECO:0000256" key="11">
    <source>
        <dbReference type="PROSITE-ProRule" id="PRU00552"/>
    </source>
</evidence>
<dbReference type="InterPro" id="IPR014001">
    <property type="entry name" value="Helicase_ATP-bd"/>
</dbReference>
<feature type="region of interest" description="Disordered" evidence="13">
    <location>
        <begin position="574"/>
        <end position="661"/>
    </location>
</feature>
<evidence type="ECO:0000256" key="7">
    <source>
        <dbReference type="ARBA" id="ARBA00022884"/>
    </source>
</evidence>
<feature type="compositionally biased region" description="Gly residues" evidence="13">
    <location>
        <begin position="63"/>
        <end position="73"/>
    </location>
</feature>
<dbReference type="PROSITE" id="PS51192">
    <property type="entry name" value="HELICASE_ATP_BIND_1"/>
    <property type="match status" value="1"/>
</dbReference>
<dbReference type="Pfam" id="PF00271">
    <property type="entry name" value="Helicase_C"/>
    <property type="match status" value="1"/>
</dbReference>
<dbReference type="GO" id="GO:1901195">
    <property type="term" value="P:positive regulation of formation of translation preinitiation complex"/>
    <property type="evidence" value="ECO:0007669"/>
    <property type="project" value="UniProtKB-ARBA"/>
</dbReference>
<keyword evidence="5 12" id="KW-0347">Helicase</keyword>
<keyword evidence="8" id="KW-0648">Protein biosynthesis</keyword>
<feature type="compositionally biased region" description="Gly residues" evidence="13">
    <location>
        <begin position="586"/>
        <end position="595"/>
    </location>
</feature>
<dbReference type="Gene3D" id="3.40.50.300">
    <property type="entry name" value="P-loop containing nucleotide triphosphate hydrolases"/>
    <property type="match status" value="2"/>
</dbReference>
<sequence length="661" mass="71101">MTDLTEQVHDFNIQGENATSANSSQHSYVPPHMRGKSSGGKMRPSNGSNGSNNYGRRAPLGESYGGYRDGGGPPSSRRGGSYFRGGSSSGSFRGGGGGRGGGFFDRDSSFMSRDRGFGTGGGLGRGTGGRWVDGKQIPGQKNERLEKELFGVADDPHVLSSGINFDHYDDIPVEASGTKVPDPIDKFTAPQLDDLLLENINLARFSKPTPVQKYSIPIIANGRDLMACAQTGSGKTGGFLFPVLSEAFKSGPSPTPEQGRNFYSKKGYPTSLILAPTRELATQIFEEAKKFTYRSWVKPCVVYGGAPIGNQMREIDHGCDLLVATPGRLSDLLERGKISLQNIKYLVLDEADRMLDMGFEPQIRHIVEGVDMPQVGERQTLMFSATFPIDIQQLARDFLNDYVFLSVGRVGSTSDNITQKILYVEDQDKYSALLDLLSATSDGLTLIFVETKRMADQLTDFLIMQNFRATAIHGDRTQAERERALSAFKAGTANLLVATAVAARGLDIPNVTHVINFDLPSDIDDYVHRIGRTGRAGNTGVATSFFNAGNQNIVRGMIEILTEANQEVPDFLKELSRDSGRSRSTRGGGGGGGYSNRGHGSRDYRKHGNGSFGSSNVGSGRSNGSWGSGGGGGGFRGGYDSNSWGNNSADSGRSSGNSSWW</sequence>
<keyword evidence="2" id="KW-0396">Initiation factor</keyword>
<evidence type="ECO:0000256" key="6">
    <source>
        <dbReference type="ARBA" id="ARBA00022840"/>
    </source>
</evidence>
<keyword evidence="18" id="KW-1185">Reference proteome</keyword>
<evidence type="ECO:0000313" key="17">
    <source>
        <dbReference type="EMBL" id="CCD25060.1"/>
    </source>
</evidence>
<evidence type="ECO:0000256" key="3">
    <source>
        <dbReference type="ARBA" id="ARBA00022741"/>
    </source>
</evidence>
<evidence type="ECO:0000256" key="12">
    <source>
        <dbReference type="RuleBase" id="RU000492"/>
    </source>
</evidence>
<keyword evidence="4 12" id="KW-0378">Hydrolase</keyword>
<dbReference type="PROSITE" id="PS51195">
    <property type="entry name" value="Q_MOTIF"/>
    <property type="match status" value="1"/>
</dbReference>
<dbReference type="SUPFAM" id="SSF52540">
    <property type="entry name" value="P-loop containing nucleoside triphosphate hydrolases"/>
    <property type="match status" value="1"/>
</dbReference>
<feature type="short sequence motif" description="Q motif" evidence="11">
    <location>
        <begin position="185"/>
        <end position="213"/>
    </location>
</feature>
<dbReference type="SMART" id="SM00490">
    <property type="entry name" value="HELICc"/>
    <property type="match status" value="1"/>
</dbReference>
<keyword evidence="7" id="KW-0694">RNA-binding</keyword>
<feature type="compositionally biased region" description="Gly residues" evidence="13">
    <location>
        <begin position="626"/>
        <end position="637"/>
    </location>
</feature>
<dbReference type="Proteomes" id="UP000000689">
    <property type="component" value="Chromosome 5"/>
</dbReference>
<feature type="domain" description="Helicase ATP-binding" evidence="14">
    <location>
        <begin position="216"/>
        <end position="405"/>
    </location>
</feature>
<gene>
    <name evidence="17" type="primary">NDAI0E02430</name>
    <name evidence="17" type="ordered locus">NDAI_0E02430</name>
</gene>
<dbReference type="CDD" id="cd18787">
    <property type="entry name" value="SF2_C_DEAD"/>
    <property type="match status" value="1"/>
</dbReference>
<dbReference type="HOGENOM" id="CLU_003041_16_3_1"/>
<feature type="compositionally biased region" description="Low complexity" evidence="13">
    <location>
        <begin position="45"/>
        <end position="55"/>
    </location>
</feature>
<evidence type="ECO:0000259" key="15">
    <source>
        <dbReference type="PROSITE" id="PS51194"/>
    </source>
</evidence>
<evidence type="ECO:0000256" key="13">
    <source>
        <dbReference type="SAM" id="MobiDB-lite"/>
    </source>
</evidence>
<protein>
    <recommendedName>
        <fullName evidence="1">RNA helicase</fullName>
        <ecNumber evidence="1">3.6.4.13</ecNumber>
    </recommendedName>
</protein>
<feature type="compositionally biased region" description="Gly residues" evidence="13">
    <location>
        <begin position="117"/>
        <end position="131"/>
    </location>
</feature>
<evidence type="ECO:0000256" key="8">
    <source>
        <dbReference type="ARBA" id="ARBA00022917"/>
    </source>
</evidence>
<evidence type="ECO:0000256" key="5">
    <source>
        <dbReference type="ARBA" id="ARBA00022806"/>
    </source>
</evidence>
<evidence type="ECO:0000256" key="1">
    <source>
        <dbReference type="ARBA" id="ARBA00012552"/>
    </source>
</evidence>
<feature type="compositionally biased region" description="Polar residues" evidence="13">
    <location>
        <begin position="14"/>
        <end position="27"/>
    </location>
</feature>
<evidence type="ECO:0000256" key="10">
    <source>
        <dbReference type="ARBA" id="ARBA00047984"/>
    </source>
</evidence>
<dbReference type="FunFam" id="3.40.50.300:FF:000160">
    <property type="entry name" value="ATP-dependent RNA helicase DDX3X"/>
    <property type="match status" value="1"/>
</dbReference>
<dbReference type="FunFam" id="3.40.50.300:FF:000008">
    <property type="entry name" value="ATP-dependent RNA helicase RhlB"/>
    <property type="match status" value="1"/>
</dbReference>
<evidence type="ECO:0000313" key="18">
    <source>
        <dbReference type="Proteomes" id="UP000000689"/>
    </source>
</evidence>
<evidence type="ECO:0000259" key="16">
    <source>
        <dbReference type="PROSITE" id="PS51195"/>
    </source>
</evidence>
<dbReference type="OMA" id="DANMHEW"/>
<dbReference type="InterPro" id="IPR000629">
    <property type="entry name" value="RNA-helicase_DEAD-box_CS"/>
</dbReference>
<dbReference type="PROSITE" id="PS51194">
    <property type="entry name" value="HELICASE_CTER"/>
    <property type="match status" value="1"/>
</dbReference>
<dbReference type="GO" id="GO:0003724">
    <property type="term" value="F:RNA helicase activity"/>
    <property type="evidence" value="ECO:0007669"/>
    <property type="project" value="UniProtKB-EC"/>
</dbReference>